<dbReference type="GO" id="GO:0016020">
    <property type="term" value="C:membrane"/>
    <property type="evidence" value="ECO:0007669"/>
    <property type="project" value="InterPro"/>
</dbReference>
<evidence type="ECO:0000256" key="3">
    <source>
        <dbReference type="SAM" id="Phobius"/>
    </source>
</evidence>
<gene>
    <name evidence="5" type="ORF">FHS18_002860</name>
</gene>
<feature type="transmembrane region" description="Helical" evidence="3">
    <location>
        <begin position="103"/>
        <end position="119"/>
    </location>
</feature>
<feature type="transmembrane region" description="Helical" evidence="3">
    <location>
        <begin position="155"/>
        <end position="177"/>
    </location>
</feature>
<keyword evidence="3" id="KW-0812">Transmembrane</keyword>
<evidence type="ECO:0000259" key="4">
    <source>
        <dbReference type="PROSITE" id="PS50111"/>
    </source>
</evidence>
<sequence>MIRRKNHFMLWLSLSTILISFIVHLLQRGFHLIDHPMIMGGHAAHVVPSSLVLNILLVLPAILWVIGLFLFRNNPGHQGLPMLQSVTLTFASFSMISGGGGTVEFHFSIFMVIAIIAYYEQVKLVTAMTVLFAVQHLIGYFVWPELVFGVESYPFLMLAAHAVFLILTSAATTMQIISKRRITQALEAEKESKQQEVLTLLKHVEQLTDELAATSSVVSHKSSQSIEANQATLTSYREVSDGLEHQCNSIVTVGTNLQEIAKMVRRATTATSAMVGESTTASAMIGQSSGNTQTLVEQTQLAAATVQHASEAMLSLYQSTLRVEEIIVTIQEVASQTNLLALNAAIEAARAGEAGRGFSVVASQIRKLAEQSGQAAEEIRGILGAIRTESEQSAKQIKHGSDLSTQSASLAESSLQSFGHISSAFEQINAHIEKLHQFMQQIDGQTNDIAGEMTSISSVTEEIVASIQNLSDVSEGQLKTSAEVNEEIAGLAQLSQTIRGRFTQEQ</sequence>
<feature type="transmembrane region" description="Helical" evidence="3">
    <location>
        <begin position="46"/>
        <end position="71"/>
    </location>
</feature>
<organism evidence="5 6">
    <name type="scientific">Paenibacillus phyllosphaerae</name>
    <dbReference type="NCBI Taxonomy" id="274593"/>
    <lineage>
        <taxon>Bacteria</taxon>
        <taxon>Bacillati</taxon>
        <taxon>Bacillota</taxon>
        <taxon>Bacilli</taxon>
        <taxon>Bacillales</taxon>
        <taxon>Paenibacillaceae</taxon>
        <taxon>Paenibacillus</taxon>
    </lineage>
</organism>
<dbReference type="SUPFAM" id="SSF58104">
    <property type="entry name" value="Methyl-accepting chemotaxis protein (MCP) signaling domain"/>
    <property type="match status" value="1"/>
</dbReference>
<name>A0A7W5AXW5_9BACL</name>
<keyword evidence="6" id="KW-1185">Reference proteome</keyword>
<dbReference type="InterPro" id="IPR004089">
    <property type="entry name" value="MCPsignal_dom"/>
</dbReference>
<comment type="caution">
    <text evidence="5">The sequence shown here is derived from an EMBL/GenBank/DDBJ whole genome shotgun (WGS) entry which is preliminary data.</text>
</comment>
<proteinExistence type="predicted"/>
<reference evidence="5 6" key="1">
    <citation type="submission" date="2020-08" db="EMBL/GenBank/DDBJ databases">
        <title>Genomic Encyclopedia of Type Strains, Phase III (KMG-III): the genomes of soil and plant-associated and newly described type strains.</title>
        <authorList>
            <person name="Whitman W."/>
        </authorList>
    </citation>
    <scope>NUCLEOTIDE SEQUENCE [LARGE SCALE GENOMIC DNA]</scope>
    <source>
        <strain evidence="5 6">CECT 5862</strain>
    </source>
</reference>
<dbReference type="Gene3D" id="1.10.287.950">
    <property type="entry name" value="Methyl-accepting chemotaxis protein"/>
    <property type="match status" value="1"/>
</dbReference>
<evidence type="ECO:0000313" key="5">
    <source>
        <dbReference type="EMBL" id="MBB3110793.1"/>
    </source>
</evidence>
<dbReference type="EMBL" id="JACHXK010000005">
    <property type="protein sequence ID" value="MBB3110793.1"/>
    <property type="molecule type" value="Genomic_DNA"/>
</dbReference>
<dbReference type="RefSeq" id="WP_183600677.1">
    <property type="nucleotide sequence ID" value="NZ_JACHXK010000005.1"/>
</dbReference>
<dbReference type="PANTHER" id="PTHR32089">
    <property type="entry name" value="METHYL-ACCEPTING CHEMOTAXIS PROTEIN MCPB"/>
    <property type="match status" value="1"/>
</dbReference>
<dbReference type="Proteomes" id="UP000570361">
    <property type="component" value="Unassembled WGS sequence"/>
</dbReference>
<dbReference type="PROSITE" id="PS50111">
    <property type="entry name" value="CHEMOTAXIS_TRANSDUC_2"/>
    <property type="match status" value="1"/>
</dbReference>
<feature type="domain" description="Methyl-accepting transducer" evidence="4">
    <location>
        <begin position="221"/>
        <end position="457"/>
    </location>
</feature>
<feature type="transmembrane region" description="Helical" evidence="3">
    <location>
        <begin position="124"/>
        <end position="143"/>
    </location>
</feature>
<protein>
    <submittedName>
        <fullName evidence="5">Methyl-accepting chemotaxis protein</fullName>
    </submittedName>
</protein>
<dbReference type="AlphaFoldDB" id="A0A7W5AXW5"/>
<keyword evidence="3" id="KW-1133">Transmembrane helix</keyword>
<evidence type="ECO:0000313" key="6">
    <source>
        <dbReference type="Proteomes" id="UP000570361"/>
    </source>
</evidence>
<keyword evidence="1 2" id="KW-0807">Transducer</keyword>
<accession>A0A7W5AXW5</accession>
<feature type="transmembrane region" description="Helical" evidence="3">
    <location>
        <begin position="7"/>
        <end position="26"/>
    </location>
</feature>
<keyword evidence="3" id="KW-0472">Membrane</keyword>
<dbReference type="Pfam" id="PF00015">
    <property type="entry name" value="MCPsignal"/>
    <property type="match status" value="1"/>
</dbReference>
<evidence type="ECO:0000256" key="2">
    <source>
        <dbReference type="PROSITE-ProRule" id="PRU00284"/>
    </source>
</evidence>
<dbReference type="SMART" id="SM00283">
    <property type="entry name" value="MA"/>
    <property type="match status" value="1"/>
</dbReference>
<dbReference type="GO" id="GO:0007165">
    <property type="term" value="P:signal transduction"/>
    <property type="evidence" value="ECO:0007669"/>
    <property type="project" value="UniProtKB-KW"/>
</dbReference>
<evidence type="ECO:0000256" key="1">
    <source>
        <dbReference type="ARBA" id="ARBA00023224"/>
    </source>
</evidence>
<dbReference type="PANTHER" id="PTHR32089:SF112">
    <property type="entry name" value="LYSOZYME-LIKE PROTEIN-RELATED"/>
    <property type="match status" value="1"/>
</dbReference>